<dbReference type="InterPro" id="IPR004629">
    <property type="entry name" value="WecG_TagA_CpsF"/>
</dbReference>
<name>A0A2H0WYG2_9BACT</name>
<evidence type="ECO:0000256" key="2">
    <source>
        <dbReference type="ARBA" id="ARBA00022679"/>
    </source>
</evidence>
<feature type="non-terminal residue" evidence="3">
    <location>
        <position position="1"/>
    </location>
</feature>
<reference evidence="4" key="1">
    <citation type="submission" date="2017-09" db="EMBL/GenBank/DDBJ databases">
        <title>Depth-based differentiation of microbial function through sediment-hosted aquifers and enrichment of novel symbionts in the deep terrestrial subsurface.</title>
        <authorList>
            <person name="Probst A.J."/>
            <person name="Ladd B."/>
            <person name="Jarett J.K."/>
            <person name="Geller-Mcgrath D.E."/>
            <person name="Sieber C.M.K."/>
            <person name="Emerson J.B."/>
            <person name="Anantharaman K."/>
            <person name="Thomas B.C."/>
            <person name="Malmstrom R."/>
            <person name="Stieglmeier M."/>
            <person name="Klingl A."/>
            <person name="Woyke T."/>
            <person name="Ryan C.M."/>
            <person name="Banfield J.F."/>
        </authorList>
    </citation>
    <scope>NUCLEOTIDE SEQUENCE [LARGE SCALE GENOMIC DNA]</scope>
</reference>
<sequence length="65" mass="7616">LRVRVAMGVGGTLDEWAGVVANCLARMDKIGLKWMWRVLHEPWRWKRVVKVLQFGTLVLYHKLID</sequence>
<keyword evidence="2" id="KW-0808">Transferase</keyword>
<accession>A0A2H0WYG2</accession>
<dbReference type="GO" id="GO:0016758">
    <property type="term" value="F:hexosyltransferase activity"/>
    <property type="evidence" value="ECO:0007669"/>
    <property type="project" value="TreeGrafter"/>
</dbReference>
<evidence type="ECO:0008006" key="5">
    <source>
        <dbReference type="Google" id="ProtNLM"/>
    </source>
</evidence>
<protein>
    <recommendedName>
        <fullName evidence="5">Glycosyltransferase</fullName>
    </recommendedName>
</protein>
<evidence type="ECO:0000313" key="3">
    <source>
        <dbReference type="EMBL" id="PIS17657.1"/>
    </source>
</evidence>
<comment type="caution">
    <text evidence="3">The sequence shown here is derived from an EMBL/GenBank/DDBJ whole genome shotgun (WGS) entry which is preliminary data.</text>
</comment>
<organism evidence="3 4">
    <name type="scientific">Candidatus Collierbacteria bacterium CG09_land_8_20_14_0_10_46_12</name>
    <dbReference type="NCBI Taxonomy" id="1974533"/>
    <lineage>
        <taxon>Bacteria</taxon>
        <taxon>Candidatus Collieribacteriota</taxon>
    </lineage>
</organism>
<evidence type="ECO:0000256" key="1">
    <source>
        <dbReference type="ARBA" id="ARBA00022676"/>
    </source>
</evidence>
<evidence type="ECO:0000313" key="4">
    <source>
        <dbReference type="Proteomes" id="UP000229574"/>
    </source>
</evidence>
<dbReference type="EMBL" id="PEYY01000131">
    <property type="protein sequence ID" value="PIS17657.1"/>
    <property type="molecule type" value="Genomic_DNA"/>
</dbReference>
<gene>
    <name evidence="3" type="ORF">COT54_03550</name>
</gene>
<keyword evidence="1" id="KW-0328">Glycosyltransferase</keyword>
<dbReference type="AlphaFoldDB" id="A0A2H0WYG2"/>
<dbReference type="Proteomes" id="UP000229574">
    <property type="component" value="Unassembled WGS sequence"/>
</dbReference>
<dbReference type="PANTHER" id="PTHR34136:SF1">
    <property type="entry name" value="UDP-N-ACETYL-D-MANNOSAMINURONIC ACID TRANSFERASE"/>
    <property type="match status" value="1"/>
</dbReference>
<proteinExistence type="predicted"/>
<dbReference type="Pfam" id="PF03808">
    <property type="entry name" value="Glyco_tran_WecG"/>
    <property type="match status" value="1"/>
</dbReference>
<dbReference type="PANTHER" id="PTHR34136">
    <property type="match status" value="1"/>
</dbReference>